<feature type="transmembrane region" description="Helical" evidence="6">
    <location>
        <begin position="170"/>
        <end position="191"/>
    </location>
</feature>
<evidence type="ECO:0000313" key="8">
    <source>
        <dbReference type="RefSeq" id="XP_028037966.1"/>
    </source>
</evidence>
<dbReference type="GO" id="GO:0032981">
    <property type="term" value="P:mitochondrial respiratory chain complex I assembly"/>
    <property type="evidence" value="ECO:0007669"/>
    <property type="project" value="TreeGrafter"/>
</dbReference>
<organism evidence="7 8">
    <name type="scientific">Bombyx mandarina</name>
    <name type="common">Wild silk moth</name>
    <name type="synonym">Wild silkworm</name>
    <dbReference type="NCBI Taxonomy" id="7092"/>
    <lineage>
        <taxon>Eukaryota</taxon>
        <taxon>Metazoa</taxon>
        <taxon>Ecdysozoa</taxon>
        <taxon>Arthropoda</taxon>
        <taxon>Hexapoda</taxon>
        <taxon>Insecta</taxon>
        <taxon>Pterygota</taxon>
        <taxon>Neoptera</taxon>
        <taxon>Endopterygota</taxon>
        <taxon>Lepidoptera</taxon>
        <taxon>Glossata</taxon>
        <taxon>Ditrysia</taxon>
        <taxon>Bombycoidea</taxon>
        <taxon>Bombycidae</taxon>
        <taxon>Bombycinae</taxon>
        <taxon>Bombyx</taxon>
    </lineage>
</organism>
<name>A0A6J2K6P1_BOMMA</name>
<keyword evidence="4" id="KW-0496">Mitochondrion</keyword>
<dbReference type="RefSeq" id="XP_028037966.1">
    <property type="nucleotide sequence ID" value="XM_028182165.1"/>
</dbReference>
<protein>
    <submittedName>
        <fullName evidence="8">Uncharacterized protein LOC114248754</fullName>
    </submittedName>
</protein>
<reference evidence="8" key="1">
    <citation type="submission" date="2025-08" db="UniProtKB">
        <authorList>
            <consortium name="RefSeq"/>
        </authorList>
    </citation>
    <scope>IDENTIFICATION</scope>
    <source>
        <tissue evidence="8">Silk gland</tissue>
    </source>
</reference>
<feature type="transmembrane region" description="Helical" evidence="6">
    <location>
        <begin position="40"/>
        <end position="60"/>
    </location>
</feature>
<dbReference type="PANTHER" id="PTHR16296:SF2">
    <property type="entry name" value="TRANSMEMBRANE PROTEIN 126A"/>
    <property type="match status" value="1"/>
</dbReference>
<evidence type="ECO:0000256" key="5">
    <source>
        <dbReference type="ARBA" id="ARBA00023136"/>
    </source>
</evidence>
<gene>
    <name evidence="8" type="primary">LOC114248754</name>
</gene>
<comment type="subcellular location">
    <subcellularLocation>
        <location evidence="1">Mitochondrion membrane</location>
        <topology evidence="1">Multi-pass membrane protein</topology>
    </subcellularLocation>
</comment>
<keyword evidence="5 6" id="KW-0472">Membrane</keyword>
<dbReference type="OrthoDB" id="6234762at2759"/>
<dbReference type="AlphaFoldDB" id="A0A6J2K6P1"/>
<evidence type="ECO:0000256" key="4">
    <source>
        <dbReference type="ARBA" id="ARBA00023128"/>
    </source>
</evidence>
<dbReference type="GO" id="GO:0031966">
    <property type="term" value="C:mitochondrial membrane"/>
    <property type="evidence" value="ECO:0007669"/>
    <property type="project" value="UniProtKB-SubCell"/>
</dbReference>
<keyword evidence="2 6" id="KW-0812">Transmembrane</keyword>
<dbReference type="Proteomes" id="UP000504629">
    <property type="component" value="Unplaced"/>
</dbReference>
<accession>A0A6J2K6P1</accession>
<dbReference type="KEGG" id="bman:114248754"/>
<dbReference type="InterPro" id="IPR009801">
    <property type="entry name" value="TMEM126"/>
</dbReference>
<keyword evidence="3 6" id="KW-1133">Transmembrane helix</keyword>
<keyword evidence="7" id="KW-1185">Reference proteome</keyword>
<proteinExistence type="predicted"/>
<dbReference type="GeneID" id="114248754"/>
<evidence type="ECO:0000256" key="2">
    <source>
        <dbReference type="ARBA" id="ARBA00022692"/>
    </source>
</evidence>
<sequence>MALMKAKTIPKDAVTLDELEATNYAWDIVNNWNNKLDIWALRYGPVILGACSAIGGVIINRQYRMKLKIGHYGYLSSVIPISVMPGMLTVIYHRQIISTDLLLLKNEGCPICYEMRASALQIGLGVIYPMILGPTSAMMFANRYSTYRVPDLFEGPRVIFKFLSKITKPFMGTIATIAVLQFVTSNVITYFEMKNNFTIRKKISAIEKKIMAEQGLDF</sequence>
<evidence type="ECO:0000256" key="3">
    <source>
        <dbReference type="ARBA" id="ARBA00022989"/>
    </source>
</evidence>
<evidence type="ECO:0000256" key="1">
    <source>
        <dbReference type="ARBA" id="ARBA00004225"/>
    </source>
</evidence>
<feature type="transmembrane region" description="Helical" evidence="6">
    <location>
        <begin position="72"/>
        <end position="92"/>
    </location>
</feature>
<dbReference type="PANTHER" id="PTHR16296">
    <property type="entry name" value="UNCHARACTERIZED HYPOTHALAMUS PROTEIN HT007"/>
    <property type="match status" value="1"/>
</dbReference>
<dbReference type="Pfam" id="PF07114">
    <property type="entry name" value="TMEM126"/>
    <property type="match status" value="1"/>
</dbReference>
<evidence type="ECO:0000313" key="7">
    <source>
        <dbReference type="Proteomes" id="UP000504629"/>
    </source>
</evidence>
<evidence type="ECO:0000256" key="6">
    <source>
        <dbReference type="SAM" id="Phobius"/>
    </source>
</evidence>